<accession>A0ABN1YBZ9</accession>
<evidence type="ECO:0000313" key="5">
    <source>
        <dbReference type="EMBL" id="GAA1399657.1"/>
    </source>
</evidence>
<evidence type="ECO:0000256" key="2">
    <source>
        <dbReference type="ARBA" id="ARBA00023125"/>
    </source>
</evidence>
<organism evidence="5 6">
    <name type="scientific">Pseudonocardia kongjuensis</name>
    <dbReference type="NCBI Taxonomy" id="102227"/>
    <lineage>
        <taxon>Bacteria</taxon>
        <taxon>Bacillati</taxon>
        <taxon>Actinomycetota</taxon>
        <taxon>Actinomycetes</taxon>
        <taxon>Pseudonocardiales</taxon>
        <taxon>Pseudonocardiaceae</taxon>
        <taxon>Pseudonocardia</taxon>
    </lineage>
</organism>
<gene>
    <name evidence="5" type="ORF">GCM10009613_55580</name>
</gene>
<evidence type="ECO:0000256" key="3">
    <source>
        <dbReference type="ARBA" id="ARBA00023163"/>
    </source>
</evidence>
<evidence type="ECO:0000313" key="6">
    <source>
        <dbReference type="Proteomes" id="UP001501414"/>
    </source>
</evidence>
<feature type="domain" description="HTH araC/xylS-type" evidence="4">
    <location>
        <begin position="232"/>
        <end position="333"/>
    </location>
</feature>
<dbReference type="PANTHER" id="PTHR46796">
    <property type="entry name" value="HTH-TYPE TRANSCRIPTIONAL ACTIVATOR RHAS-RELATED"/>
    <property type="match status" value="1"/>
</dbReference>
<evidence type="ECO:0000259" key="4">
    <source>
        <dbReference type="PROSITE" id="PS01124"/>
    </source>
</evidence>
<dbReference type="Proteomes" id="UP001501414">
    <property type="component" value="Unassembled WGS sequence"/>
</dbReference>
<dbReference type="InterPro" id="IPR050204">
    <property type="entry name" value="AraC_XylS_family_regulators"/>
</dbReference>
<dbReference type="InterPro" id="IPR018060">
    <property type="entry name" value="HTH_AraC"/>
</dbReference>
<protein>
    <recommendedName>
        <fullName evidence="4">HTH araC/xylS-type domain-containing protein</fullName>
    </recommendedName>
</protein>
<proteinExistence type="predicted"/>
<name>A0ABN1YBZ9_9PSEU</name>
<dbReference type="Gene3D" id="1.10.10.60">
    <property type="entry name" value="Homeodomain-like"/>
    <property type="match status" value="1"/>
</dbReference>
<dbReference type="Pfam" id="PF12833">
    <property type="entry name" value="HTH_18"/>
    <property type="match status" value="1"/>
</dbReference>
<dbReference type="PROSITE" id="PS00041">
    <property type="entry name" value="HTH_ARAC_FAMILY_1"/>
    <property type="match status" value="1"/>
</dbReference>
<dbReference type="InterPro" id="IPR018062">
    <property type="entry name" value="HTH_AraC-typ_CS"/>
</dbReference>
<keyword evidence="1" id="KW-0805">Transcription regulation</keyword>
<keyword evidence="3" id="KW-0804">Transcription</keyword>
<dbReference type="SMART" id="SM00342">
    <property type="entry name" value="HTH_ARAC"/>
    <property type="match status" value="1"/>
</dbReference>
<comment type="caution">
    <text evidence="5">The sequence shown here is derived from an EMBL/GenBank/DDBJ whole genome shotgun (WGS) entry which is preliminary data.</text>
</comment>
<keyword evidence="6" id="KW-1185">Reference proteome</keyword>
<dbReference type="EMBL" id="BAAAJK010000048">
    <property type="protein sequence ID" value="GAA1399657.1"/>
    <property type="molecule type" value="Genomic_DNA"/>
</dbReference>
<evidence type="ECO:0000256" key="1">
    <source>
        <dbReference type="ARBA" id="ARBA00023015"/>
    </source>
</evidence>
<reference evidence="5 6" key="1">
    <citation type="journal article" date="2019" name="Int. J. Syst. Evol. Microbiol.">
        <title>The Global Catalogue of Microorganisms (GCM) 10K type strain sequencing project: providing services to taxonomists for standard genome sequencing and annotation.</title>
        <authorList>
            <consortium name="The Broad Institute Genomics Platform"/>
            <consortium name="The Broad Institute Genome Sequencing Center for Infectious Disease"/>
            <person name="Wu L."/>
            <person name="Ma J."/>
        </authorList>
    </citation>
    <scope>NUCLEOTIDE SEQUENCE [LARGE SCALE GENOMIC DNA]</scope>
    <source>
        <strain evidence="5 6">JCM 11896</strain>
    </source>
</reference>
<keyword evidence="2" id="KW-0238">DNA-binding</keyword>
<sequence>MDRFGEHAEPLVTRHAFDTRDTGEAEEFLRAGYAENSLTITGAQGDFSFAHSTVTAPRFSCNTLVLGVDFASDTVVRPDDPITVVEPLRGRLAHLDSDYPDAYTDTGDVVLAAPDSPIRVLCEGREMTLTQLHWPDVDAYATAMTGLRPGGLTFHSLTPITAGRARHWLRTVGHVRDVLADPWTADSPIVLDQASWSLAAALLSTFPSTATDHATDPEAPSVRGDASAATLREVAGFIDAHADRPIGPTDITGLAGMPVAEIIEGFRRRHDRHPAELLWRARLRGVRRSLLDADPAVTVLAAAAARWGFTRLGRFRVAYVQAFGETPDQTLRR</sequence>
<dbReference type="PROSITE" id="PS01124">
    <property type="entry name" value="HTH_ARAC_FAMILY_2"/>
    <property type="match status" value="1"/>
</dbReference>